<reference evidence="2 3" key="1">
    <citation type="submission" date="2021-02" db="EMBL/GenBank/DDBJ databases">
        <title>Pan-genome distribution and transcriptional activeness of fungal secondary metabolism genes in Aspergillus section Fumigati.</title>
        <authorList>
            <person name="Takahashi H."/>
            <person name="Umemura M."/>
            <person name="Ninomiya A."/>
            <person name="Kusuya Y."/>
            <person name="Urayama S."/>
            <person name="Shimizu M."/>
            <person name="Watanabe A."/>
            <person name="Kamei K."/>
            <person name="Yaguchi T."/>
            <person name="Hagiwara D."/>
        </authorList>
    </citation>
    <scope>NUCLEOTIDE SEQUENCE [LARGE SCALE GENOMIC DNA]</scope>
    <source>
        <strain evidence="2 3">IFM 47045</strain>
    </source>
</reference>
<evidence type="ECO:0000256" key="1">
    <source>
        <dbReference type="SAM" id="MobiDB-lite"/>
    </source>
</evidence>
<feature type="region of interest" description="Disordered" evidence="1">
    <location>
        <begin position="304"/>
        <end position="327"/>
    </location>
</feature>
<accession>A0A9P3C9M4</accession>
<feature type="region of interest" description="Disordered" evidence="1">
    <location>
        <begin position="117"/>
        <end position="155"/>
    </location>
</feature>
<feature type="compositionally biased region" description="Low complexity" evidence="1">
    <location>
        <begin position="484"/>
        <end position="500"/>
    </location>
</feature>
<evidence type="ECO:0000313" key="3">
    <source>
        <dbReference type="Proteomes" id="UP000710440"/>
    </source>
</evidence>
<feature type="compositionally biased region" description="Basic and acidic residues" evidence="1">
    <location>
        <begin position="575"/>
        <end position="586"/>
    </location>
</feature>
<keyword evidence="3" id="KW-1185">Reference proteome</keyword>
<feature type="compositionally biased region" description="Basic residues" evidence="1">
    <location>
        <begin position="146"/>
        <end position="155"/>
    </location>
</feature>
<dbReference type="AlphaFoldDB" id="A0A9P3C9M4"/>
<feature type="compositionally biased region" description="Pro residues" evidence="1">
    <location>
        <begin position="456"/>
        <end position="466"/>
    </location>
</feature>
<feature type="compositionally biased region" description="Polar residues" evidence="1">
    <location>
        <begin position="120"/>
        <end position="144"/>
    </location>
</feature>
<organism evidence="2 3">
    <name type="scientific">Aspergillus viridinutans</name>
    <dbReference type="NCBI Taxonomy" id="75553"/>
    <lineage>
        <taxon>Eukaryota</taxon>
        <taxon>Fungi</taxon>
        <taxon>Dikarya</taxon>
        <taxon>Ascomycota</taxon>
        <taxon>Pezizomycotina</taxon>
        <taxon>Eurotiomycetes</taxon>
        <taxon>Eurotiomycetidae</taxon>
        <taxon>Eurotiales</taxon>
        <taxon>Aspergillaceae</taxon>
        <taxon>Aspergillus</taxon>
        <taxon>Aspergillus subgen. Fumigati</taxon>
    </lineage>
</organism>
<feature type="region of interest" description="Disordered" evidence="1">
    <location>
        <begin position="575"/>
        <end position="615"/>
    </location>
</feature>
<dbReference type="RefSeq" id="XP_043130927.1">
    <property type="nucleotide sequence ID" value="XM_043274992.1"/>
</dbReference>
<feature type="region of interest" description="Disordered" evidence="1">
    <location>
        <begin position="484"/>
        <end position="511"/>
    </location>
</feature>
<comment type="caution">
    <text evidence="2">The sequence shown here is derived from an EMBL/GenBank/DDBJ whole genome shotgun (WGS) entry which is preliminary data.</text>
</comment>
<dbReference type="OrthoDB" id="5404004at2759"/>
<evidence type="ECO:0000313" key="2">
    <source>
        <dbReference type="EMBL" id="GIK07741.1"/>
    </source>
</evidence>
<dbReference type="EMBL" id="BOPL01000015">
    <property type="protein sequence ID" value="GIK07741.1"/>
    <property type="molecule type" value="Genomic_DNA"/>
</dbReference>
<sequence>MARGIFLGRSRAPEAIEIMSNPVLKYSDPLPRTDLRDVESVTNNSRPVNRAVAQWDFQRPRTADGRKSIKKGQSLNPGFDFQIAVPPAEAVPLPKSPDDDPNANMIGIALGSPRMAEPQSILSQMQEQPPVSTSASSEKASPQTKPSKRKPSKWRKIGGLFKAKNAWPATPNQPFYQLRCNEEWPLQESTHSVDYERQCEAGKLEAENMAPTPPNPPHLEIWPCTDGGNEPKSYVRSNLETAPQGSAKNKDLVPGAKPPTAGPFLQIDIPDIQLERYSVMFGGVLNRNQPSLLKRRSKTLEDVRIPTPGASIPSPDFQPPRRRATSPQPRLHSFNLFPAQAPICKASKVLGSQNIPRGPSPFHRSQTSLAGLGRQTPTNDPNHILLMVQSPSIKSPVSHQTKNSVSSILSTVSMDSTEEESLLHKLKQTKIYLDKEQEPEWEIISKKPTREASSPSPSPIQNPTPSPRQRTPPLALTINTQALPSTRSSISSAPSPHLSPINSAARDKTERNISPMETLSAISRFSTTRMPLSDDNEDTEATEAIDPIPKVEVSIARSVSVSRGKKQVIVPIRPRAERLSPDERLVVRQAKTPQVRDAHYGHRRGNSQDASIETI</sequence>
<dbReference type="GeneID" id="66931390"/>
<protein>
    <submittedName>
        <fullName evidence="2">Uncharacterized protein</fullName>
    </submittedName>
</protein>
<feature type="region of interest" description="Disordered" evidence="1">
    <location>
        <begin position="445"/>
        <end position="472"/>
    </location>
</feature>
<name>A0A9P3C9M4_ASPVI</name>
<gene>
    <name evidence="2" type="ORF">Aspvir_003408</name>
</gene>
<proteinExistence type="predicted"/>
<feature type="region of interest" description="Disordered" evidence="1">
    <location>
        <begin position="59"/>
        <end position="78"/>
    </location>
</feature>
<dbReference type="Proteomes" id="UP000710440">
    <property type="component" value="Unassembled WGS sequence"/>
</dbReference>